<dbReference type="PANTHER" id="PTHR46889">
    <property type="entry name" value="TRANSPOSASE INSF FOR INSERTION SEQUENCE IS3B-RELATED"/>
    <property type="match status" value="1"/>
</dbReference>
<proteinExistence type="predicted"/>
<dbReference type="PROSITE" id="PS50994">
    <property type="entry name" value="INTEGRASE"/>
    <property type="match status" value="1"/>
</dbReference>
<protein>
    <submittedName>
        <fullName evidence="2">Transposase IS3/IS911 family protein</fullName>
    </submittedName>
</protein>
<dbReference type="InterPro" id="IPR001584">
    <property type="entry name" value="Integrase_cat-core"/>
</dbReference>
<dbReference type="InterPro" id="IPR036397">
    <property type="entry name" value="RNaseH_sf"/>
</dbReference>
<dbReference type="InterPro" id="IPR012337">
    <property type="entry name" value="RNaseH-like_sf"/>
</dbReference>
<dbReference type="Pfam" id="PF13683">
    <property type="entry name" value="rve_3"/>
    <property type="match status" value="1"/>
</dbReference>
<dbReference type="Gene3D" id="3.30.420.10">
    <property type="entry name" value="Ribonuclease H-like superfamily/Ribonuclease H"/>
    <property type="match status" value="1"/>
</dbReference>
<dbReference type="eggNOG" id="COG2801">
    <property type="taxonomic scope" value="Bacteria"/>
</dbReference>
<evidence type="ECO:0000313" key="2">
    <source>
        <dbReference type="EMBL" id="EGU40655.1"/>
    </source>
</evidence>
<dbReference type="GO" id="GO:0003676">
    <property type="term" value="F:nucleic acid binding"/>
    <property type="evidence" value="ECO:0007669"/>
    <property type="project" value="InterPro"/>
</dbReference>
<accession>F9RJQ0</accession>
<evidence type="ECO:0000313" key="3">
    <source>
        <dbReference type="Proteomes" id="UP000004349"/>
    </source>
</evidence>
<dbReference type="SUPFAM" id="SSF53098">
    <property type="entry name" value="Ribonuclease H-like"/>
    <property type="match status" value="1"/>
</dbReference>
<gene>
    <name evidence="2" type="ORF">VIS19158_15154</name>
</gene>
<dbReference type="PANTHER" id="PTHR46889:SF4">
    <property type="entry name" value="TRANSPOSASE INSO FOR INSERTION SEQUENCE ELEMENT IS911B-RELATED"/>
    <property type="match status" value="1"/>
</dbReference>
<dbReference type="InterPro" id="IPR050900">
    <property type="entry name" value="Transposase_IS3/IS150/IS904"/>
</dbReference>
<dbReference type="GO" id="GO:0015074">
    <property type="term" value="P:DNA integration"/>
    <property type="evidence" value="ECO:0007669"/>
    <property type="project" value="InterPro"/>
</dbReference>
<dbReference type="Proteomes" id="UP000004349">
    <property type="component" value="Unassembled WGS sequence"/>
</dbReference>
<comment type="caution">
    <text evidence="2">The sequence shown here is derived from an EMBL/GenBank/DDBJ whole genome shotgun (WGS) entry which is preliminary data.</text>
</comment>
<dbReference type="EMBL" id="AFWE01000047">
    <property type="protein sequence ID" value="EGU40655.1"/>
    <property type="molecule type" value="Genomic_DNA"/>
</dbReference>
<name>F9RJQ0_9VIBR</name>
<organism evidence="2 3">
    <name type="scientific">Vibrio scophthalmi LMG 19158</name>
    <dbReference type="NCBI Taxonomy" id="870967"/>
    <lineage>
        <taxon>Bacteria</taxon>
        <taxon>Pseudomonadati</taxon>
        <taxon>Pseudomonadota</taxon>
        <taxon>Gammaproteobacteria</taxon>
        <taxon>Vibrionales</taxon>
        <taxon>Vibrionaceae</taxon>
        <taxon>Vibrio</taxon>
    </lineage>
</organism>
<feature type="non-terminal residue" evidence="2">
    <location>
        <position position="1"/>
    </location>
</feature>
<dbReference type="RefSeq" id="WP_005593322.1">
    <property type="nucleotide sequence ID" value="NZ_AFWE01000047.1"/>
</dbReference>
<dbReference type="AlphaFoldDB" id="F9RJQ0"/>
<evidence type="ECO:0000259" key="1">
    <source>
        <dbReference type="PROSITE" id="PS50994"/>
    </source>
</evidence>
<sequence length="108" mass="12688">QPQKGLVFHSERGSQYTSKRYQKLLKSYGMRASMGDVGACWDNAVVERFFGSLKHDWLFKVHQPTREHMLRDVTAYMKYYNLDRLHSANDDLSPIEFENSIRKVSGWT</sequence>
<feature type="domain" description="Integrase catalytic" evidence="1">
    <location>
        <begin position="1"/>
        <end position="102"/>
    </location>
</feature>
<reference evidence="2 3" key="1">
    <citation type="journal article" date="2012" name="Int. J. Syst. Evol. Microbiol.">
        <title>Vibrio caribbeanicus sp. nov., isolated from the marine sponge Scleritoderma cyanea.</title>
        <authorList>
            <person name="Hoffmann M."/>
            <person name="Monday S.R."/>
            <person name="Allard M.W."/>
            <person name="Strain E.A."/>
            <person name="Whittaker P."/>
            <person name="Naum M."/>
            <person name="McCarthy P.J."/>
            <person name="Lopez J.V."/>
            <person name="Fischer M."/>
            <person name="Brown E.W."/>
        </authorList>
    </citation>
    <scope>NUCLEOTIDE SEQUENCE [LARGE SCALE GENOMIC DNA]</scope>
    <source>
        <strain evidence="2 3">LMG 19158</strain>
    </source>
</reference>